<feature type="transmembrane region" description="Helical" evidence="4">
    <location>
        <begin position="12"/>
        <end position="32"/>
    </location>
</feature>
<dbReference type="PANTHER" id="PTHR12774">
    <property type="entry name" value="PEROXISOMAL BIOGENESIS FACTOR 19"/>
    <property type="match status" value="1"/>
</dbReference>
<dbReference type="Pfam" id="PF00892">
    <property type="entry name" value="EamA"/>
    <property type="match status" value="1"/>
</dbReference>
<dbReference type="AlphaFoldDB" id="A0A9E7EJC4"/>
<dbReference type="Pfam" id="PF04614">
    <property type="entry name" value="Pex19"/>
    <property type="match status" value="1"/>
</dbReference>
<feature type="transmembrane region" description="Helical" evidence="4">
    <location>
        <begin position="111"/>
        <end position="129"/>
    </location>
</feature>
<feature type="domain" description="EamA" evidence="5">
    <location>
        <begin position="190"/>
        <end position="329"/>
    </location>
</feature>
<evidence type="ECO:0000256" key="2">
    <source>
        <dbReference type="ARBA" id="ARBA00007635"/>
    </source>
</evidence>
<evidence type="ECO:0000313" key="6">
    <source>
        <dbReference type="EMBL" id="URD78068.1"/>
    </source>
</evidence>
<protein>
    <submittedName>
        <fullName evidence="6">Auxin-induced protein</fullName>
    </submittedName>
</protein>
<dbReference type="Proteomes" id="UP001055439">
    <property type="component" value="Chromosome 10"/>
</dbReference>
<evidence type="ECO:0000259" key="5">
    <source>
        <dbReference type="Pfam" id="PF00892"/>
    </source>
</evidence>
<dbReference type="PANTHER" id="PTHR12774:SF2">
    <property type="entry name" value="PEROXISOMAL BIOGENESIS FACTOR 19"/>
    <property type="match status" value="1"/>
</dbReference>
<dbReference type="InterPro" id="IPR000620">
    <property type="entry name" value="EamA_dom"/>
</dbReference>
<feature type="compositionally biased region" description="Low complexity" evidence="3">
    <location>
        <begin position="446"/>
        <end position="461"/>
    </location>
</feature>
<accession>A0A9E7EJC4</accession>
<evidence type="ECO:0000313" key="7">
    <source>
        <dbReference type="Proteomes" id="UP001055439"/>
    </source>
</evidence>
<keyword evidence="4" id="KW-1133">Transmembrane helix</keyword>
<name>A0A9E7EJC4_9LILI</name>
<dbReference type="GO" id="GO:0033328">
    <property type="term" value="F:peroxisome membrane targeting sequence binding"/>
    <property type="evidence" value="ECO:0007669"/>
    <property type="project" value="TreeGrafter"/>
</dbReference>
<dbReference type="InterPro" id="IPR037185">
    <property type="entry name" value="EmrE-like"/>
</dbReference>
<sequence>MPDSRRKAVVEDGLVILGLVTVQLVGAAYMVFLSPVLSLGIKPLFLVTFGSFVTAALVFPFAVAFEREKWPSGLSPMLMARFLLLALGGVTTFQALLLLGVKKTSPSIASAMPNLAPGIIFIIAACLRFEKVEMMYWYSRAKILGTLLCLGGAVAMSFLQSPSVPPPESPQRLHSFGENLLENTYKDWVIGCLCLLGAVLVISCTTVLQAATMMQFEAPLTLCSITSLLGAFLTAAVQFVVEGRIDIGNPVIKLKSIVAIAILGGMTTAACIAFQTWAVKRKGPVFVSMFSPVQTVCSGILSALVLHQMIKVESLMAMFCMFSGLYMVLWAKGKEDFLLTEVASTAISTQLDADIEKPFKCKPQRCIYHALEGGGHAVTDGLSPPLPTLSSPLLRLSVPLAMADPSSDDLDQLLDSALDDFTKLDLAPAQRSGGGGDGKEGRDALPSSSSSPSASSASAPPVRGLGMGLPDLAAKRKGKQGARPRGSHASEALEKLTKETREAVRGLESATGAATLKGGDAGFDKEGMVDEFVKQFEELAGSQDVESIVETMMQQLLSKEILYEPMKEIGERYPKWLEEHKDTLKKEEYDRYYHQYELIIELNDVYDNEPENFSKIVDLMQKMQECGQPPSDIVQELAPDLDLSNLGQLSPDQLDATSNCCIM</sequence>
<dbReference type="EMBL" id="CP097503">
    <property type="protein sequence ID" value="URD78068.1"/>
    <property type="molecule type" value="Genomic_DNA"/>
</dbReference>
<dbReference type="OrthoDB" id="642067at2759"/>
<feature type="transmembrane region" description="Helical" evidence="4">
    <location>
        <begin position="78"/>
        <end position="99"/>
    </location>
</feature>
<dbReference type="Gene3D" id="1.20.120.900">
    <property type="entry name" value="Pex19, mPTS binding domain"/>
    <property type="match status" value="1"/>
</dbReference>
<comment type="subcellular location">
    <subcellularLocation>
        <location evidence="1">Membrane</location>
        <topology evidence="1">Multi-pass membrane protein</topology>
    </subcellularLocation>
</comment>
<feature type="region of interest" description="Disordered" evidence="3">
    <location>
        <begin position="426"/>
        <end position="469"/>
    </location>
</feature>
<dbReference type="InterPro" id="IPR038322">
    <property type="entry name" value="Pex19_C_sf"/>
</dbReference>
<evidence type="ECO:0000256" key="4">
    <source>
        <dbReference type="SAM" id="Phobius"/>
    </source>
</evidence>
<keyword evidence="7" id="KW-1185">Reference proteome</keyword>
<keyword evidence="4" id="KW-0812">Transmembrane</keyword>
<dbReference type="GO" id="GO:0045046">
    <property type="term" value="P:protein import into peroxisome membrane"/>
    <property type="evidence" value="ECO:0007669"/>
    <property type="project" value="TreeGrafter"/>
</dbReference>
<evidence type="ECO:0000256" key="1">
    <source>
        <dbReference type="ARBA" id="ARBA00004141"/>
    </source>
</evidence>
<keyword evidence="4" id="KW-0472">Membrane</keyword>
<gene>
    <name evidence="6" type="ORF">MUK42_03085</name>
</gene>
<evidence type="ECO:0000256" key="3">
    <source>
        <dbReference type="SAM" id="MobiDB-lite"/>
    </source>
</evidence>
<feature type="transmembrane region" description="Helical" evidence="4">
    <location>
        <begin position="256"/>
        <end position="278"/>
    </location>
</feature>
<dbReference type="InterPro" id="IPR006708">
    <property type="entry name" value="Pex19"/>
</dbReference>
<comment type="similarity">
    <text evidence="2">Belongs to the drug/metabolite transporter (DMT) superfamily. Plant drug/metabolite exporter (P-DME) (TC 2.A.7.4) family.</text>
</comment>
<feature type="transmembrane region" description="Helical" evidence="4">
    <location>
        <begin position="188"/>
        <end position="208"/>
    </location>
</feature>
<feature type="transmembrane region" description="Helical" evidence="4">
    <location>
        <begin position="141"/>
        <end position="159"/>
    </location>
</feature>
<feature type="transmembrane region" description="Helical" evidence="4">
    <location>
        <begin position="44"/>
        <end position="66"/>
    </location>
</feature>
<proteinExistence type="inferred from homology"/>
<feature type="transmembrane region" description="Helical" evidence="4">
    <location>
        <begin position="220"/>
        <end position="241"/>
    </location>
</feature>
<dbReference type="SUPFAM" id="SSF103481">
    <property type="entry name" value="Multidrug resistance efflux transporter EmrE"/>
    <property type="match status" value="1"/>
</dbReference>
<feature type="transmembrane region" description="Helical" evidence="4">
    <location>
        <begin position="285"/>
        <end position="306"/>
    </location>
</feature>
<dbReference type="GO" id="GO:0005778">
    <property type="term" value="C:peroxisomal membrane"/>
    <property type="evidence" value="ECO:0007669"/>
    <property type="project" value="TreeGrafter"/>
</dbReference>
<organism evidence="6 7">
    <name type="scientific">Musa troglodytarum</name>
    <name type="common">fe'i banana</name>
    <dbReference type="NCBI Taxonomy" id="320322"/>
    <lineage>
        <taxon>Eukaryota</taxon>
        <taxon>Viridiplantae</taxon>
        <taxon>Streptophyta</taxon>
        <taxon>Embryophyta</taxon>
        <taxon>Tracheophyta</taxon>
        <taxon>Spermatophyta</taxon>
        <taxon>Magnoliopsida</taxon>
        <taxon>Liliopsida</taxon>
        <taxon>Zingiberales</taxon>
        <taxon>Musaceae</taxon>
        <taxon>Musa</taxon>
    </lineage>
</organism>
<reference evidence="6" key="1">
    <citation type="submission" date="2022-05" db="EMBL/GenBank/DDBJ databases">
        <title>The Musa troglodytarum L. genome provides insights into the mechanism of non-climacteric behaviour and enrichment of carotenoids.</title>
        <authorList>
            <person name="Wang J."/>
        </authorList>
    </citation>
    <scope>NUCLEOTIDE SEQUENCE</scope>
    <source>
        <tissue evidence="6">Leaf</tissue>
    </source>
</reference>